<keyword evidence="1" id="KW-0812">Transmembrane</keyword>
<dbReference type="Proteomes" id="UP000327468">
    <property type="component" value="Chromosome 22"/>
</dbReference>
<dbReference type="PANTHER" id="PTHR46484:SF3">
    <property type="entry name" value="MYELIN-ASSOCIATED GLYCOPROTEIN-LIKE"/>
    <property type="match status" value="1"/>
</dbReference>
<dbReference type="PROSITE" id="PS50835">
    <property type="entry name" value="IG_LIKE"/>
    <property type="match status" value="2"/>
</dbReference>
<dbReference type="AlphaFoldDB" id="A0A5N5KRN3"/>
<evidence type="ECO:0000313" key="4">
    <source>
        <dbReference type="EMBL" id="KAB5532788.1"/>
    </source>
</evidence>
<comment type="caution">
    <text evidence="4">The sequence shown here is derived from an EMBL/GenBank/DDBJ whole genome shotgun (WGS) entry which is preliminary data.</text>
</comment>
<sequence length="456" mass="50275">MIFITTAVFVCLCWSVRAGLAPATPDRVFAVQGSCALISCSFPSVNGSGAGVAVRLRYHSSHLWTRRLTAFSSDQADQAESKFRGRVTLSGDLSAGNCSLTINDISTSDTDTYELELRERRGSWGGAKHIHVVVTRVPEQPVLSVPPVVVLGQTVVLNCSARINCPLSPPRLLWVWERGGAEGAGEDRGTERVQTEGDTFSLISSLSFTPSELVKPRIRCDTHHHGNRKSSSIANMNIHFPPMDVSVEVHTVRVREGGSVQLMCVCKADPPVIDYQWSYTHSSRLLPLPHHTHSIRLHNITRHTRVQCTARNALGHATSPPIHLNVQYAPMIVRNASVCVWDTQVQECVCVVDSNPRPLITWSVNGSVPPLSFNTTSSHTHHTLQETLRGHTHTPLHTTCYAFNRLGNDTHTLRLQRGQDSLMQLLISVGISVLVLILLFTAVPLFVCLCRHRTGR</sequence>
<feature type="chain" id="PRO_5024284755" description="Ig-like domain-containing protein" evidence="2">
    <location>
        <begin position="19"/>
        <end position="456"/>
    </location>
</feature>
<evidence type="ECO:0000259" key="3">
    <source>
        <dbReference type="PROSITE" id="PS50835"/>
    </source>
</evidence>
<feature type="transmembrane region" description="Helical" evidence="1">
    <location>
        <begin position="425"/>
        <end position="450"/>
    </location>
</feature>
<reference evidence="4 5" key="1">
    <citation type="submission" date="2019-06" db="EMBL/GenBank/DDBJ databases">
        <title>A chromosome-scale genome assembly of the striped catfish, Pangasianodon hypophthalmus.</title>
        <authorList>
            <person name="Wen M."/>
            <person name="Zahm M."/>
            <person name="Roques C."/>
            <person name="Cabau C."/>
            <person name="Klopp C."/>
            <person name="Donnadieu C."/>
            <person name="Jouanno E."/>
            <person name="Avarre J.-C."/>
            <person name="Campet M."/>
            <person name="Ha T.T.T."/>
            <person name="Dugue R."/>
            <person name="Lampietro C."/>
            <person name="Louis A."/>
            <person name="Herpin A."/>
            <person name="Echchiki A."/>
            <person name="Berthelot C."/>
            <person name="Parey E."/>
            <person name="Roest-Crollius H."/>
            <person name="Braasch I."/>
            <person name="Postlethwait J."/>
            <person name="Bobe J."/>
            <person name="Montfort J."/>
            <person name="Bouchez O."/>
            <person name="Begum T."/>
            <person name="Schartl M."/>
            <person name="Guiguen Y."/>
        </authorList>
    </citation>
    <scope>NUCLEOTIDE SEQUENCE [LARGE SCALE GENOMIC DNA]</scope>
    <source>
        <strain evidence="4 5">Indonesia</strain>
        <tissue evidence="4">Blood</tissue>
    </source>
</reference>
<keyword evidence="1" id="KW-1133">Transmembrane helix</keyword>
<keyword evidence="1" id="KW-0472">Membrane</keyword>
<proteinExistence type="predicted"/>
<evidence type="ECO:0000256" key="2">
    <source>
        <dbReference type="SAM" id="SignalP"/>
    </source>
</evidence>
<accession>A0A5N5KRN3</accession>
<protein>
    <recommendedName>
        <fullName evidence="3">Ig-like domain-containing protein</fullName>
    </recommendedName>
</protein>
<gene>
    <name evidence="4" type="ORF">PHYPO_G00124250</name>
</gene>
<dbReference type="Gene3D" id="2.60.40.10">
    <property type="entry name" value="Immunoglobulins"/>
    <property type="match status" value="4"/>
</dbReference>
<keyword evidence="2" id="KW-0732">Signal</keyword>
<dbReference type="PANTHER" id="PTHR46484">
    <property type="entry name" value="SI:CH211-171H4.5-RELATED"/>
    <property type="match status" value="1"/>
</dbReference>
<evidence type="ECO:0000313" key="5">
    <source>
        <dbReference type="Proteomes" id="UP000327468"/>
    </source>
</evidence>
<organism evidence="4 5">
    <name type="scientific">Pangasianodon hypophthalmus</name>
    <name type="common">Striped catfish</name>
    <name type="synonym">Helicophagus hypophthalmus</name>
    <dbReference type="NCBI Taxonomy" id="310915"/>
    <lineage>
        <taxon>Eukaryota</taxon>
        <taxon>Metazoa</taxon>
        <taxon>Chordata</taxon>
        <taxon>Craniata</taxon>
        <taxon>Vertebrata</taxon>
        <taxon>Euteleostomi</taxon>
        <taxon>Actinopterygii</taxon>
        <taxon>Neopterygii</taxon>
        <taxon>Teleostei</taxon>
        <taxon>Ostariophysi</taxon>
        <taxon>Siluriformes</taxon>
        <taxon>Pangasiidae</taxon>
        <taxon>Pangasianodon</taxon>
    </lineage>
</organism>
<dbReference type="InterPro" id="IPR013106">
    <property type="entry name" value="Ig_V-set"/>
</dbReference>
<keyword evidence="5" id="KW-1185">Reference proteome</keyword>
<dbReference type="InterPro" id="IPR036179">
    <property type="entry name" value="Ig-like_dom_sf"/>
</dbReference>
<dbReference type="InterPro" id="IPR003599">
    <property type="entry name" value="Ig_sub"/>
</dbReference>
<dbReference type="SMART" id="SM00409">
    <property type="entry name" value="IG"/>
    <property type="match status" value="3"/>
</dbReference>
<feature type="domain" description="Ig-like" evidence="3">
    <location>
        <begin position="141"/>
        <end position="234"/>
    </location>
</feature>
<name>A0A5N5KRN3_PANHP</name>
<feature type="domain" description="Ig-like" evidence="3">
    <location>
        <begin position="241"/>
        <end position="327"/>
    </location>
</feature>
<evidence type="ECO:0000256" key="1">
    <source>
        <dbReference type="SAM" id="Phobius"/>
    </source>
</evidence>
<dbReference type="EMBL" id="VFJC01000023">
    <property type="protein sequence ID" value="KAB5532788.1"/>
    <property type="molecule type" value="Genomic_DNA"/>
</dbReference>
<dbReference type="SUPFAM" id="SSF48726">
    <property type="entry name" value="Immunoglobulin"/>
    <property type="match status" value="4"/>
</dbReference>
<dbReference type="Pfam" id="PF07686">
    <property type="entry name" value="V-set"/>
    <property type="match status" value="1"/>
</dbReference>
<dbReference type="InterPro" id="IPR007110">
    <property type="entry name" value="Ig-like_dom"/>
</dbReference>
<dbReference type="InterPro" id="IPR013783">
    <property type="entry name" value="Ig-like_fold"/>
</dbReference>
<feature type="signal peptide" evidence="2">
    <location>
        <begin position="1"/>
        <end position="18"/>
    </location>
</feature>